<keyword evidence="1 3" id="KW-0807">Transducer</keyword>
<dbReference type="InterPro" id="IPR035965">
    <property type="entry name" value="PAS-like_dom_sf"/>
</dbReference>
<dbReference type="GO" id="GO:0016020">
    <property type="term" value="C:membrane"/>
    <property type="evidence" value="ECO:0007669"/>
    <property type="project" value="InterPro"/>
</dbReference>
<dbReference type="OrthoDB" id="116658at2157"/>
<dbReference type="Gene3D" id="1.10.287.950">
    <property type="entry name" value="Methyl-accepting chemotaxis protein"/>
    <property type="match status" value="1"/>
</dbReference>
<dbReference type="EMBL" id="CP019893">
    <property type="protein sequence ID" value="ARS89442.1"/>
    <property type="molecule type" value="Genomic_DNA"/>
</dbReference>
<dbReference type="SMART" id="SM00283">
    <property type="entry name" value="MA"/>
    <property type="match status" value="1"/>
</dbReference>
<dbReference type="RefSeq" id="WP_086887820.1">
    <property type="nucleotide sequence ID" value="NZ_CP019893.1"/>
</dbReference>
<dbReference type="GO" id="GO:0004888">
    <property type="term" value="F:transmembrane signaling receptor activity"/>
    <property type="evidence" value="ECO:0007669"/>
    <property type="project" value="InterPro"/>
</dbReference>
<dbReference type="Pfam" id="PF00015">
    <property type="entry name" value="MCPsignal"/>
    <property type="match status" value="1"/>
</dbReference>
<evidence type="ECO:0000259" key="6">
    <source>
        <dbReference type="PROSITE" id="PS50112"/>
    </source>
</evidence>
<organism evidence="7 8">
    <name type="scientific">Natrarchaeobaculum aegyptiacum</name>
    <dbReference type="NCBI Taxonomy" id="745377"/>
    <lineage>
        <taxon>Archaea</taxon>
        <taxon>Methanobacteriati</taxon>
        <taxon>Methanobacteriota</taxon>
        <taxon>Stenosarchaea group</taxon>
        <taxon>Halobacteria</taxon>
        <taxon>Halobacteriales</taxon>
        <taxon>Natrialbaceae</taxon>
        <taxon>Natrarchaeobaculum</taxon>
    </lineage>
</organism>
<evidence type="ECO:0000313" key="7">
    <source>
        <dbReference type="EMBL" id="ARS89442.1"/>
    </source>
</evidence>
<dbReference type="GO" id="GO:0007165">
    <property type="term" value="P:signal transduction"/>
    <property type="evidence" value="ECO:0007669"/>
    <property type="project" value="UniProtKB-KW"/>
</dbReference>
<feature type="domain" description="Methyl-accepting transducer" evidence="5">
    <location>
        <begin position="10"/>
        <end position="246"/>
    </location>
</feature>
<sequence>MQLQGDEQGELEEALEHVETIRRHIDETDELTTVQHEAIADIYREISELSASLEEVAASSEEVATAAENAREAAERGNETSRAVWQTMAEVVDSAGRLSETAETLEAQMDEIDAIIEIIGDVADETNLLALNAAIQAAKTGSDGQGFGVIADEVKSLATETNEHADAISDELTDLQQQADQTSREAQQLDQTVREASDELESVIDRFDQITETVDEAAVGIGEVASVTDDQAETVEGITDGIESIDQRSERVTEEMTHAGELIDRQTTIVDHLISYIHNLPGMAYRVENEDGWPVMFASDGTERLTGYTREALLSGEVSLGDDIIHDDDADAVWEAVQEALDDRDTFDIAYRITTRRGTVVAVRERGQGVYDDQGNVIAIEGFMSEDSTDRVTKLY</sequence>
<dbReference type="GO" id="GO:0006935">
    <property type="term" value="P:chemotaxis"/>
    <property type="evidence" value="ECO:0007669"/>
    <property type="project" value="InterPro"/>
</dbReference>
<dbReference type="PANTHER" id="PTHR32089">
    <property type="entry name" value="METHYL-ACCEPTING CHEMOTAXIS PROTEIN MCPB"/>
    <property type="match status" value="1"/>
</dbReference>
<accession>A0A2Z2HR06</accession>
<dbReference type="PROSITE" id="PS50111">
    <property type="entry name" value="CHEMOTAXIS_TRANSDUC_2"/>
    <property type="match status" value="1"/>
</dbReference>
<dbReference type="Gene3D" id="3.30.450.20">
    <property type="entry name" value="PAS domain"/>
    <property type="match status" value="1"/>
</dbReference>
<name>A0A2Z2HR06_9EURY</name>
<feature type="coiled-coil region" evidence="4">
    <location>
        <begin position="158"/>
        <end position="213"/>
    </location>
</feature>
<evidence type="ECO:0000256" key="1">
    <source>
        <dbReference type="ARBA" id="ARBA00023224"/>
    </source>
</evidence>
<dbReference type="Pfam" id="PF08447">
    <property type="entry name" value="PAS_3"/>
    <property type="match status" value="1"/>
</dbReference>
<dbReference type="AlphaFoldDB" id="A0A2Z2HR06"/>
<proteinExistence type="inferred from homology"/>
<reference evidence="8" key="1">
    <citation type="submission" date="2017-02" db="EMBL/GenBank/DDBJ databases">
        <title>Natronthermophilus aegyptiacus gen. nov.,sp. nov., an aerobic, extremely halophilic alkalithermophilic archaeon isolated from the athalassohaline Wadi An Natrun, Egypt.</title>
        <authorList>
            <person name="Zhao B."/>
        </authorList>
    </citation>
    <scope>NUCLEOTIDE SEQUENCE [LARGE SCALE GENOMIC DNA]</scope>
    <source>
        <strain evidence="8">JW/NM-HA 15</strain>
    </source>
</reference>
<keyword evidence="8" id="KW-1185">Reference proteome</keyword>
<dbReference type="CDD" id="cd00130">
    <property type="entry name" value="PAS"/>
    <property type="match status" value="1"/>
</dbReference>
<gene>
    <name evidence="7" type="ORF">B1756_06580</name>
</gene>
<evidence type="ECO:0000256" key="4">
    <source>
        <dbReference type="SAM" id="Coils"/>
    </source>
</evidence>
<comment type="similarity">
    <text evidence="2">Belongs to the methyl-accepting chemotaxis (MCP) protein family.</text>
</comment>
<dbReference type="InterPro" id="IPR004090">
    <property type="entry name" value="Chemotax_Me-accpt_rcpt"/>
</dbReference>
<dbReference type="InterPro" id="IPR013655">
    <property type="entry name" value="PAS_fold_3"/>
</dbReference>
<dbReference type="GeneID" id="32893729"/>
<evidence type="ECO:0000259" key="5">
    <source>
        <dbReference type="PROSITE" id="PS50111"/>
    </source>
</evidence>
<dbReference type="SUPFAM" id="SSF58104">
    <property type="entry name" value="Methyl-accepting chemotaxis protein (MCP) signaling domain"/>
    <property type="match status" value="1"/>
</dbReference>
<dbReference type="NCBIfam" id="TIGR00229">
    <property type="entry name" value="sensory_box"/>
    <property type="match status" value="1"/>
</dbReference>
<dbReference type="InterPro" id="IPR000014">
    <property type="entry name" value="PAS"/>
</dbReference>
<dbReference type="SUPFAM" id="SSF55785">
    <property type="entry name" value="PYP-like sensor domain (PAS domain)"/>
    <property type="match status" value="1"/>
</dbReference>
<dbReference type="PRINTS" id="PR00260">
    <property type="entry name" value="CHEMTRNSDUCR"/>
</dbReference>
<evidence type="ECO:0000313" key="8">
    <source>
        <dbReference type="Proteomes" id="UP000250088"/>
    </source>
</evidence>
<keyword evidence="4" id="KW-0175">Coiled coil</keyword>
<dbReference type="KEGG" id="naj:B1756_06580"/>
<evidence type="ECO:0000256" key="2">
    <source>
        <dbReference type="ARBA" id="ARBA00029447"/>
    </source>
</evidence>
<dbReference type="InterPro" id="IPR004089">
    <property type="entry name" value="MCPsignal_dom"/>
</dbReference>
<protein>
    <submittedName>
        <fullName evidence="7">Transducer protein htr35</fullName>
    </submittedName>
</protein>
<evidence type="ECO:0000256" key="3">
    <source>
        <dbReference type="PROSITE-ProRule" id="PRU00284"/>
    </source>
</evidence>
<dbReference type="PANTHER" id="PTHR32089:SF112">
    <property type="entry name" value="LYSOZYME-LIKE PROTEIN-RELATED"/>
    <property type="match status" value="1"/>
</dbReference>
<dbReference type="PROSITE" id="PS50112">
    <property type="entry name" value="PAS"/>
    <property type="match status" value="1"/>
</dbReference>
<feature type="domain" description="PAS" evidence="6">
    <location>
        <begin position="289"/>
        <end position="344"/>
    </location>
</feature>
<dbReference type="Proteomes" id="UP000250088">
    <property type="component" value="Chromosome"/>
</dbReference>